<reference evidence="2 3" key="1">
    <citation type="submission" date="2020-02" db="EMBL/GenBank/DDBJ databases">
        <authorList>
            <person name="Ferguson B K."/>
        </authorList>
    </citation>
    <scope>NUCLEOTIDE SEQUENCE [LARGE SCALE GENOMIC DNA]</scope>
</reference>
<feature type="non-terminal residue" evidence="2">
    <location>
        <position position="507"/>
    </location>
</feature>
<feature type="region of interest" description="Disordered" evidence="1">
    <location>
        <begin position="165"/>
        <end position="185"/>
    </location>
</feature>
<evidence type="ECO:0000313" key="3">
    <source>
        <dbReference type="Proteomes" id="UP000479000"/>
    </source>
</evidence>
<feature type="region of interest" description="Disordered" evidence="1">
    <location>
        <begin position="263"/>
        <end position="291"/>
    </location>
</feature>
<feature type="compositionally biased region" description="Low complexity" evidence="1">
    <location>
        <begin position="123"/>
        <end position="139"/>
    </location>
</feature>
<name>A0A6H5H431_9HEMI</name>
<proteinExistence type="predicted"/>
<accession>A0A6H5H431</accession>
<feature type="compositionally biased region" description="Basic and acidic residues" evidence="1">
    <location>
        <begin position="263"/>
        <end position="272"/>
    </location>
</feature>
<sequence length="507" mass="55552">MGRLLEAEVGRQNQEAYHRAQHQQAMFMNGTVQHCQASQTQGGYSPKLARLAHSLMVKMNKSPRISPKPGNFEEAETEKSDRAYPPSSHNGNHVSSSEDSSARTDSRSRVLFEVSEEDENCASSKTDVSESSKSVPSSETVQDDSWLSSLAGIDENGLETSATKLFRDGLPSGREARRGSFPEVRHSADRRRASLLESWVLAEIGSSQNEERCSSCGSRKTSATEVAPPSKSTCDLVEIGTDPYLPPEYEEVDSMAGIVSAAKDSEKPKEEYASNNEFPLRPISEDNCAAPAAEGPSLAMELNHLAEPGLAESDPSWSPPADQIVVAKDFCSCDDLAEETSASGSSTISKNSPIREDERKHVQLAMIEKALQLYHKRLKELDLRGHLRDLLAGQLLRVNDLLDSVSSPSALTIVMKQVTDKSEATQNGNGRVAHARRSGKYRPGTFGVKIKGTQPGGEMYSFAERSAPYVIAFSSPEEKRRKGKQRENVNRKFIGRQATFGTRAWSK</sequence>
<dbReference type="Proteomes" id="UP000479000">
    <property type="component" value="Unassembled WGS sequence"/>
</dbReference>
<feature type="compositionally biased region" description="Basic and acidic residues" evidence="1">
    <location>
        <begin position="174"/>
        <end position="185"/>
    </location>
</feature>
<feature type="region of interest" description="Disordered" evidence="1">
    <location>
        <begin position="59"/>
        <end position="143"/>
    </location>
</feature>
<dbReference type="EMBL" id="CADCXU010024160">
    <property type="protein sequence ID" value="CAB0011432.1"/>
    <property type="molecule type" value="Genomic_DNA"/>
</dbReference>
<evidence type="ECO:0000313" key="2">
    <source>
        <dbReference type="EMBL" id="CAB0011432.1"/>
    </source>
</evidence>
<organism evidence="2 3">
    <name type="scientific">Nesidiocoris tenuis</name>
    <dbReference type="NCBI Taxonomy" id="355587"/>
    <lineage>
        <taxon>Eukaryota</taxon>
        <taxon>Metazoa</taxon>
        <taxon>Ecdysozoa</taxon>
        <taxon>Arthropoda</taxon>
        <taxon>Hexapoda</taxon>
        <taxon>Insecta</taxon>
        <taxon>Pterygota</taxon>
        <taxon>Neoptera</taxon>
        <taxon>Paraneoptera</taxon>
        <taxon>Hemiptera</taxon>
        <taxon>Heteroptera</taxon>
        <taxon>Panheteroptera</taxon>
        <taxon>Cimicomorpha</taxon>
        <taxon>Miridae</taxon>
        <taxon>Dicyphina</taxon>
        <taxon>Nesidiocoris</taxon>
    </lineage>
</organism>
<protein>
    <submittedName>
        <fullName evidence="2">Uncharacterized protein</fullName>
    </submittedName>
</protein>
<evidence type="ECO:0000256" key="1">
    <source>
        <dbReference type="SAM" id="MobiDB-lite"/>
    </source>
</evidence>
<gene>
    <name evidence="2" type="ORF">NTEN_LOCUS16383</name>
</gene>
<keyword evidence="3" id="KW-1185">Reference proteome</keyword>
<feature type="compositionally biased region" description="Basic and acidic residues" evidence="1">
    <location>
        <begin position="100"/>
        <end position="110"/>
    </location>
</feature>
<dbReference type="AlphaFoldDB" id="A0A6H5H431"/>